<name>A0A1H5I416_9PSED</name>
<sequence>MTSCAERLRWILAEPLDYVHPQRLSIPTGFDSPDARRVLNQMLLEGLDQQGPWPPTAMTAVAQQWIRQWQQLPYIASLMGAWRLFPQLARGGALLQLPMPLRQFASCRPGPRTSMPLGPSSVPLQQVEAAGFNLLSSFSGRLPLPLFERLSLQFSPHVIGLHAQWPVAEPDTALFILAVQHARLHPNPD</sequence>
<dbReference type="Pfam" id="PF09482">
    <property type="entry name" value="OrgA_MxiK"/>
    <property type="match status" value="1"/>
</dbReference>
<evidence type="ECO:0000313" key="2">
    <source>
        <dbReference type="Proteomes" id="UP000198985"/>
    </source>
</evidence>
<gene>
    <name evidence="1" type="ORF">SAMN04490194_1879</name>
</gene>
<dbReference type="InterPro" id="IPR013388">
    <property type="entry name" value="T3SS_OrgA/MxiK"/>
</dbReference>
<dbReference type="Proteomes" id="UP000198985">
    <property type="component" value="Unassembled WGS sequence"/>
</dbReference>
<evidence type="ECO:0000313" key="1">
    <source>
        <dbReference type="EMBL" id="SEE34945.1"/>
    </source>
</evidence>
<proteinExistence type="predicted"/>
<dbReference type="EMBL" id="FNTY01000002">
    <property type="protein sequence ID" value="SEE34945.1"/>
    <property type="molecule type" value="Genomic_DNA"/>
</dbReference>
<organism evidence="1 2">
    <name type="scientific">Pseudomonas migulae</name>
    <dbReference type="NCBI Taxonomy" id="78543"/>
    <lineage>
        <taxon>Bacteria</taxon>
        <taxon>Pseudomonadati</taxon>
        <taxon>Pseudomonadota</taxon>
        <taxon>Gammaproteobacteria</taxon>
        <taxon>Pseudomonadales</taxon>
        <taxon>Pseudomonadaceae</taxon>
        <taxon>Pseudomonas</taxon>
    </lineage>
</organism>
<reference evidence="1 2" key="1">
    <citation type="submission" date="2016-10" db="EMBL/GenBank/DDBJ databases">
        <authorList>
            <person name="de Groot N.N."/>
        </authorList>
    </citation>
    <scope>NUCLEOTIDE SEQUENCE [LARGE SCALE GENOMIC DNA]</scope>
    <source>
        <strain evidence="1 2">BS3662</strain>
    </source>
</reference>
<dbReference type="AlphaFoldDB" id="A0A1H5I416"/>
<protein>
    <submittedName>
        <fullName evidence="1">Type III secretion apparatus protein OrgA/MxiK</fullName>
    </submittedName>
</protein>
<accession>A0A1H5I416</accession>
<dbReference type="RefSeq" id="WP_084318674.1">
    <property type="nucleotide sequence ID" value="NZ_FNTY01000002.1"/>
</dbReference>